<dbReference type="InterPro" id="IPR057246">
    <property type="entry name" value="CARBOXYPEPT_ZN_1"/>
</dbReference>
<keyword evidence="11" id="KW-0482">Metalloprotease</keyword>
<dbReference type="SUPFAM" id="SSF53187">
    <property type="entry name" value="Zn-dependent exopeptidases"/>
    <property type="match status" value="3"/>
</dbReference>
<evidence type="ECO:0000256" key="6">
    <source>
        <dbReference type="ARBA" id="ARBA00022670"/>
    </source>
</evidence>
<sequence>MWKIIMLYIVTMGVAIVDKVSYEGYKLFSIVPKTQLELELLEELRRLGNAEYNFWQVPSVLDREVIFMVPPRNLDEFHDLMFRFNMHFEVRINNIQKLIDDTIPRNKSQSFDFKHYHTLEEIYDNLEELAKKYPHRVQVVVGGRTYEGREIKGVKIISSEEKSGIFIEGGIHAREWISPTTVMYILHQLLTSEDSDVRYVADNHNWFIFPVFNPDGYVFSHVKDRLWRKTRKPSSGTCIGSDLNRNWDYHWNTTGTSNNPCDDDYPGSKPFSEIEIKSISEYMKSNLHHFNCYISFHGFSQRLMFPYGHTDERINSYDELYRVGSTALEALKRRYNTQYMIGSIGEFHQLSGLSVDYVADVFDKLIVYMYELRDKGEYGFLLPPEQIIPTGEEALDSLIAIFKALSSGYIKNKRETVIIMWKLILLCTVGLVAAEMATFENYKVFKIAVTTQPQVDQLNMLADVSDGFSFWAAPAVNKQVDLMVAPHKLPEFYEMMAKIRAPHAVLIENVQALIDQTTPPSGLTKFDFKNYHTLDTIYKNLDDLAQQYPDKVQTVVGGKTYEGRQIKGVKVSFKANNPGIFIEGGIHAREWISPATVMYILHQLLTSTNPEVRALAESHDWYIFPSFNPDGYVYTHTTNRLWRKTRKPYGTLCYGSDPNRNWGYKWNVGGASNFPCSETYAGSAPFSDVETKSMSEYINSISDKFYAYLAFHSYSQLLMFPYGHTKTRLENYDNMYAIGLNSITALAKRYGTKYKTGNIAETIYVASGNSLDWVKGTYDKPVTYIYELRDKGRYGFLLPSNQIVPTGEETMDSLVAMFKEAKCNFGAVCNSVFKCNERNSIGCKCLCFTEREIRSNGIIMWRTIVLCAVIGLIAAEKATFHNYKVFRITPATNTHVELLRQLTEVPDGLTFWKEPTTVNTYVDVMVAPHKLSEFHDLMAQIKAPHQIYVENVQTLVDQTTNRSTSKSFDFESYHTLWEIYKNLDDLAEQYPGKVEVVVGGRTYEGRQIKGVKVSFKANNPGIFIEGGIHAMEWISPATVMYILHQLLTSTNPEVRALAESHDWYIFPLFNPDGYVYTHTTNRLWGKTRKPYSSLCYGSDPNRNWGYKWNVGGASNFPCSENYAGNAPFSDVETKSMSEYINSISDKFYAYLAFHGYSQSLIFPYGYTKTHLENYDNMYAIGLNSITALAKRYGTKYKTGNIAETLGHLASGNSIDWVKGTYGKPVTYAYNLRDKGRYGFLLPSNQIVPTGEETMDSLVAMFKEAKARGYPKK</sequence>
<feature type="chain" id="PRO_5027028563" description="Zinc carboxypeptidase A 1" evidence="16">
    <location>
        <begin position="16"/>
        <end position="1272"/>
    </location>
</feature>
<comment type="cofactor">
    <cofactor evidence="1">
        <name>Zn(2+)</name>
        <dbReference type="ChEBI" id="CHEBI:29105"/>
    </cofactor>
</comment>
<evidence type="ECO:0000256" key="14">
    <source>
        <dbReference type="ARBA" id="ARBA00069039"/>
    </source>
</evidence>
<evidence type="ECO:0000256" key="4">
    <source>
        <dbReference type="ARBA" id="ARBA00022525"/>
    </source>
</evidence>
<dbReference type="SUPFAM" id="SSF54897">
    <property type="entry name" value="Protease propeptides/inhibitors"/>
    <property type="match status" value="3"/>
</dbReference>
<evidence type="ECO:0000256" key="7">
    <source>
        <dbReference type="ARBA" id="ARBA00022723"/>
    </source>
</evidence>
<gene>
    <name evidence="19" type="primary">LOC112460337</name>
</gene>
<comment type="caution">
    <text evidence="15">Lacks conserved residue(s) required for the propagation of feature annotation.</text>
</comment>
<dbReference type="GO" id="GO:0005615">
    <property type="term" value="C:extracellular space"/>
    <property type="evidence" value="ECO:0007669"/>
    <property type="project" value="TreeGrafter"/>
</dbReference>
<dbReference type="RefSeq" id="XP_024880749.1">
    <property type="nucleotide sequence ID" value="XM_025024981.1"/>
</dbReference>
<dbReference type="FunFam" id="3.40.630.10:FF:000040">
    <property type="entry name" value="zinc carboxypeptidase"/>
    <property type="match status" value="3"/>
</dbReference>
<dbReference type="PANTHER" id="PTHR11705:SF153">
    <property type="entry name" value="ZINC CARBOXYPEPTIDASE A 1-LIKE PROTEIN"/>
    <property type="match status" value="1"/>
</dbReference>
<protein>
    <recommendedName>
        <fullName evidence="14">Zinc carboxypeptidase A 1</fullName>
    </recommendedName>
</protein>
<feature type="active site" description="Proton donor/acceptor" evidence="15">
    <location>
        <position position="371"/>
    </location>
</feature>
<evidence type="ECO:0000256" key="2">
    <source>
        <dbReference type="ARBA" id="ARBA00004613"/>
    </source>
</evidence>
<comment type="subcellular location">
    <subcellularLocation>
        <location evidence="2">Secreted</location>
    </subcellularLocation>
</comment>
<evidence type="ECO:0000256" key="15">
    <source>
        <dbReference type="PROSITE-ProRule" id="PRU01379"/>
    </source>
</evidence>
<evidence type="ECO:0000256" key="10">
    <source>
        <dbReference type="ARBA" id="ARBA00022833"/>
    </source>
</evidence>
<evidence type="ECO:0000256" key="9">
    <source>
        <dbReference type="ARBA" id="ARBA00022801"/>
    </source>
</evidence>
<keyword evidence="6" id="KW-0645">Protease</keyword>
<evidence type="ECO:0000256" key="1">
    <source>
        <dbReference type="ARBA" id="ARBA00001947"/>
    </source>
</evidence>
<feature type="domain" description="Peptidase M14" evidence="17">
    <location>
        <begin position="115"/>
        <end position="405"/>
    </location>
</feature>
<evidence type="ECO:0000256" key="12">
    <source>
        <dbReference type="ARBA" id="ARBA00023157"/>
    </source>
</evidence>
<comment type="function">
    <text evidence="13">Involved in the digestion of the blood meal.</text>
</comment>
<dbReference type="FunFam" id="3.30.70.340:FF:000002">
    <property type="entry name" value="Carboxypeptidase A"/>
    <property type="match status" value="3"/>
</dbReference>
<feature type="domain" description="Peptidase M14" evidence="17">
    <location>
        <begin position="530"/>
        <end position="821"/>
    </location>
</feature>
<dbReference type="PROSITE" id="PS52035">
    <property type="entry name" value="PEPTIDASE_M14"/>
    <property type="match status" value="3"/>
</dbReference>
<dbReference type="AlphaFoldDB" id="A0A6J1QEK6"/>
<evidence type="ECO:0000256" key="16">
    <source>
        <dbReference type="SAM" id="SignalP"/>
    </source>
</evidence>
<dbReference type="GO" id="GO:0004181">
    <property type="term" value="F:metallocarboxypeptidase activity"/>
    <property type="evidence" value="ECO:0007669"/>
    <property type="project" value="InterPro"/>
</dbReference>
<dbReference type="GO" id="GO:0006508">
    <property type="term" value="P:proteolysis"/>
    <property type="evidence" value="ECO:0007669"/>
    <property type="project" value="UniProtKB-KW"/>
</dbReference>
<dbReference type="InterPro" id="IPR000834">
    <property type="entry name" value="Peptidase_M14"/>
</dbReference>
<accession>A0A6J1QEK6</accession>
<dbReference type="GO" id="GO:0008270">
    <property type="term" value="F:zinc ion binding"/>
    <property type="evidence" value="ECO:0007669"/>
    <property type="project" value="InterPro"/>
</dbReference>
<dbReference type="PRINTS" id="PR00765">
    <property type="entry name" value="CRBOXYPTASEA"/>
</dbReference>
<feature type="active site" description="Proton donor/acceptor" evidence="15">
    <location>
        <position position="787"/>
    </location>
</feature>
<proteinExistence type="inferred from homology"/>
<reference evidence="19" key="1">
    <citation type="submission" date="2025-08" db="UniProtKB">
        <authorList>
            <consortium name="RefSeq"/>
        </authorList>
    </citation>
    <scope>IDENTIFICATION</scope>
    <source>
        <tissue evidence="19">Whole body</tissue>
    </source>
</reference>
<keyword evidence="5" id="KW-0121">Carboxypeptidase</keyword>
<dbReference type="GeneID" id="112460337"/>
<keyword evidence="9" id="KW-0378">Hydrolase</keyword>
<evidence type="ECO:0000259" key="17">
    <source>
        <dbReference type="PROSITE" id="PS52035"/>
    </source>
</evidence>
<feature type="signal peptide" evidence="16">
    <location>
        <begin position="1"/>
        <end position="15"/>
    </location>
</feature>
<keyword evidence="18" id="KW-1185">Reference proteome</keyword>
<keyword evidence="4" id="KW-0964">Secreted</keyword>
<organism evidence="18 19">
    <name type="scientific">Temnothorax curvispinosus</name>
    <dbReference type="NCBI Taxonomy" id="300111"/>
    <lineage>
        <taxon>Eukaryota</taxon>
        <taxon>Metazoa</taxon>
        <taxon>Ecdysozoa</taxon>
        <taxon>Arthropoda</taxon>
        <taxon>Hexapoda</taxon>
        <taxon>Insecta</taxon>
        <taxon>Pterygota</taxon>
        <taxon>Neoptera</taxon>
        <taxon>Endopterygota</taxon>
        <taxon>Hymenoptera</taxon>
        <taxon>Apocrita</taxon>
        <taxon>Aculeata</taxon>
        <taxon>Formicoidea</taxon>
        <taxon>Formicidae</taxon>
        <taxon>Myrmicinae</taxon>
        <taxon>Temnothorax</taxon>
    </lineage>
</organism>
<evidence type="ECO:0000256" key="11">
    <source>
        <dbReference type="ARBA" id="ARBA00023049"/>
    </source>
</evidence>
<name>A0A6J1QEK6_9HYME</name>
<keyword evidence="8 16" id="KW-0732">Signal</keyword>
<feature type="domain" description="Peptidase M14" evidence="17">
    <location>
        <begin position="972"/>
        <end position="1264"/>
    </location>
</feature>
<dbReference type="Gene3D" id="3.40.630.10">
    <property type="entry name" value="Zn peptidases"/>
    <property type="match status" value="3"/>
</dbReference>
<dbReference type="PROSITE" id="PS00133">
    <property type="entry name" value="CARBOXYPEPT_ZN_2"/>
    <property type="match status" value="1"/>
</dbReference>
<dbReference type="InterPro" id="IPR036990">
    <property type="entry name" value="M14A-like_propep"/>
</dbReference>
<dbReference type="CDD" id="cd03860">
    <property type="entry name" value="M14_CP_A-B_like"/>
    <property type="match status" value="3"/>
</dbReference>
<evidence type="ECO:0000256" key="3">
    <source>
        <dbReference type="ARBA" id="ARBA00005988"/>
    </source>
</evidence>
<dbReference type="PANTHER" id="PTHR11705">
    <property type="entry name" value="PROTEASE FAMILY M14 CARBOXYPEPTIDASE A,B"/>
    <property type="match status" value="1"/>
</dbReference>
<keyword evidence="10" id="KW-0862">Zinc</keyword>
<evidence type="ECO:0000313" key="19">
    <source>
        <dbReference type="RefSeq" id="XP_024880749.1"/>
    </source>
</evidence>
<dbReference type="PROSITE" id="PS00132">
    <property type="entry name" value="CARBOXYPEPT_ZN_1"/>
    <property type="match status" value="2"/>
</dbReference>
<evidence type="ECO:0000256" key="5">
    <source>
        <dbReference type="ARBA" id="ARBA00022645"/>
    </source>
</evidence>
<dbReference type="OrthoDB" id="3626597at2759"/>
<dbReference type="SMART" id="SM00631">
    <property type="entry name" value="Zn_pept"/>
    <property type="match status" value="3"/>
</dbReference>
<comment type="similarity">
    <text evidence="3 15">Belongs to the peptidase M14 family.</text>
</comment>
<evidence type="ECO:0000256" key="8">
    <source>
        <dbReference type="ARBA" id="ARBA00022729"/>
    </source>
</evidence>
<evidence type="ECO:0000313" key="18">
    <source>
        <dbReference type="Proteomes" id="UP000504618"/>
    </source>
</evidence>
<evidence type="ECO:0000256" key="13">
    <source>
        <dbReference type="ARBA" id="ARBA00057299"/>
    </source>
</evidence>
<keyword evidence="7" id="KW-0479">Metal-binding</keyword>
<dbReference type="Gene3D" id="3.30.70.340">
    <property type="entry name" value="Metallocarboxypeptidase-like"/>
    <property type="match status" value="3"/>
</dbReference>
<keyword evidence="12" id="KW-1015">Disulfide bond</keyword>
<dbReference type="Proteomes" id="UP000504618">
    <property type="component" value="Unplaced"/>
</dbReference>
<dbReference type="InterPro" id="IPR057247">
    <property type="entry name" value="CARBOXYPEPT_ZN_2"/>
</dbReference>
<dbReference type="Pfam" id="PF02244">
    <property type="entry name" value="Propep_M14"/>
    <property type="match status" value="3"/>
</dbReference>
<dbReference type="Pfam" id="PF00246">
    <property type="entry name" value="Peptidase_M14"/>
    <property type="match status" value="3"/>
</dbReference>
<dbReference type="InterPro" id="IPR003146">
    <property type="entry name" value="M14A_act_pep"/>
</dbReference>